<dbReference type="PANTHER" id="PTHR32263:SF12">
    <property type="entry name" value="INACTIVE POLY [ADP-RIBOSE] POLYMERASE SRO4-RELATED"/>
    <property type="match status" value="1"/>
</dbReference>
<dbReference type="InParanoid" id="A0A7J7DBW8"/>
<evidence type="ECO:0000259" key="5">
    <source>
        <dbReference type="PROSITE" id="PS51059"/>
    </source>
</evidence>
<dbReference type="PANTHER" id="PTHR32263">
    <property type="entry name" value="INACTIVE POLY [ADP-RIBOSE] POLYMERASE SRO4-RELATED"/>
    <property type="match status" value="1"/>
</dbReference>
<keyword evidence="2" id="KW-0217">Developmental protein</keyword>
<evidence type="ECO:0000256" key="4">
    <source>
        <dbReference type="ARBA" id="ARBA00023242"/>
    </source>
</evidence>
<protein>
    <recommendedName>
        <fullName evidence="9">Inactive poly</fullName>
    </recommendedName>
</protein>
<evidence type="ECO:0000256" key="3">
    <source>
        <dbReference type="ARBA" id="ARBA00023016"/>
    </source>
</evidence>
<sequence length="382" mass="42166">MENNRDSFMRISITIEPTAEVTPANGVNLANGSLDNHENRAASEFSSLETSIEDDALVSDGDSSATNGTNYGKVPSFGNDLTRLLQGDSVHDQLKRTFVQGLRFLEAQPEVVSIHRNSFPGPIGQAKLQAFQMFAKATEERRGGDANVKYAWYPATGDEIRRILQDGFGHANMTNGLHGCGVYLSPYESPMESVKRTVADKDGIHHLLRCRVILGKLELVPPGSKQCHPSSDQFDSGIGITGSPDRYIVWSTHMNSHILPEYVVSFLPPSCLKGLMLTSDSLKRPTSPWIPFPALMSSLSKFLPQRDMTLISKYYRDQKSKKISRNEMIKQVRKIAGDELLAAVIKSFRGKLLASGNCPQSIEQNRASERMGHGQNGRRSNG</sequence>
<organism evidence="7 8">
    <name type="scientific">Tripterygium wilfordii</name>
    <name type="common">Thunder God vine</name>
    <dbReference type="NCBI Taxonomy" id="458696"/>
    <lineage>
        <taxon>Eukaryota</taxon>
        <taxon>Viridiplantae</taxon>
        <taxon>Streptophyta</taxon>
        <taxon>Embryophyta</taxon>
        <taxon>Tracheophyta</taxon>
        <taxon>Spermatophyta</taxon>
        <taxon>Magnoliopsida</taxon>
        <taxon>eudicotyledons</taxon>
        <taxon>Gunneridae</taxon>
        <taxon>Pentapetalae</taxon>
        <taxon>rosids</taxon>
        <taxon>fabids</taxon>
        <taxon>Celastrales</taxon>
        <taxon>Celastraceae</taxon>
        <taxon>Tripterygium</taxon>
    </lineage>
</organism>
<reference evidence="7 8" key="1">
    <citation type="journal article" date="2020" name="Nat. Commun.">
        <title>Genome of Tripterygium wilfordii and identification of cytochrome P450 involved in triptolide biosynthesis.</title>
        <authorList>
            <person name="Tu L."/>
            <person name="Su P."/>
            <person name="Zhang Z."/>
            <person name="Gao L."/>
            <person name="Wang J."/>
            <person name="Hu T."/>
            <person name="Zhou J."/>
            <person name="Zhang Y."/>
            <person name="Zhao Y."/>
            <person name="Liu Y."/>
            <person name="Song Y."/>
            <person name="Tong Y."/>
            <person name="Lu Y."/>
            <person name="Yang J."/>
            <person name="Xu C."/>
            <person name="Jia M."/>
            <person name="Peters R.J."/>
            <person name="Huang L."/>
            <person name="Gao W."/>
        </authorList>
    </citation>
    <scope>NUCLEOTIDE SEQUENCE [LARGE SCALE GENOMIC DNA]</scope>
    <source>
        <strain evidence="8">cv. XIE 37</strain>
        <tissue evidence="7">Leaf</tissue>
    </source>
</reference>
<keyword evidence="8" id="KW-1185">Reference proteome</keyword>
<dbReference type="InterPro" id="IPR044964">
    <property type="entry name" value="RCD1/SRO1-5"/>
</dbReference>
<dbReference type="Proteomes" id="UP000593562">
    <property type="component" value="Unassembled WGS sequence"/>
</dbReference>
<accession>A0A7J7DBW8</accession>
<dbReference type="OrthoDB" id="6133115at2759"/>
<dbReference type="SUPFAM" id="SSF56399">
    <property type="entry name" value="ADP-ribosylation"/>
    <property type="match status" value="1"/>
</dbReference>
<feature type="domain" description="RST" evidence="6">
    <location>
        <begin position="283"/>
        <end position="354"/>
    </location>
</feature>
<evidence type="ECO:0000259" key="6">
    <source>
        <dbReference type="PROSITE" id="PS51879"/>
    </source>
</evidence>
<keyword evidence="3" id="KW-0346">Stress response</keyword>
<evidence type="ECO:0000256" key="2">
    <source>
        <dbReference type="ARBA" id="ARBA00022473"/>
    </source>
</evidence>
<comment type="subcellular location">
    <subcellularLocation>
        <location evidence="1">Nucleus</location>
    </subcellularLocation>
</comment>
<evidence type="ECO:0000313" key="7">
    <source>
        <dbReference type="EMBL" id="KAF5743759.1"/>
    </source>
</evidence>
<dbReference type="PROSITE" id="PS51059">
    <property type="entry name" value="PARP_CATALYTIC"/>
    <property type="match status" value="1"/>
</dbReference>
<evidence type="ECO:0008006" key="9">
    <source>
        <dbReference type="Google" id="ProtNLM"/>
    </source>
</evidence>
<gene>
    <name evidence="7" type="ORF">HS088_TW08G00346</name>
</gene>
<dbReference type="InterPro" id="IPR012317">
    <property type="entry name" value="Poly(ADP-ribose)pol_cat_dom"/>
</dbReference>
<dbReference type="Pfam" id="PF12174">
    <property type="entry name" value="RST"/>
    <property type="match status" value="1"/>
</dbReference>
<keyword evidence="4" id="KW-0539">Nucleus</keyword>
<feature type="domain" description="PARP catalytic" evidence="5">
    <location>
        <begin position="65"/>
        <end position="287"/>
    </location>
</feature>
<dbReference type="FunCoup" id="A0A7J7DBW8">
    <property type="interactions" value="4"/>
</dbReference>
<evidence type="ECO:0000256" key="1">
    <source>
        <dbReference type="ARBA" id="ARBA00004123"/>
    </source>
</evidence>
<dbReference type="GO" id="GO:0005634">
    <property type="term" value="C:nucleus"/>
    <property type="evidence" value="ECO:0007669"/>
    <property type="project" value="UniProtKB-SubCell"/>
</dbReference>
<dbReference type="GO" id="GO:0003950">
    <property type="term" value="F:NAD+ poly-ADP-ribosyltransferase activity"/>
    <property type="evidence" value="ECO:0007669"/>
    <property type="project" value="InterPro"/>
</dbReference>
<dbReference type="Gene3D" id="3.90.228.10">
    <property type="match status" value="1"/>
</dbReference>
<proteinExistence type="predicted"/>
<comment type="caution">
    <text evidence="7">The sequence shown here is derived from an EMBL/GenBank/DDBJ whole genome shotgun (WGS) entry which is preliminary data.</text>
</comment>
<evidence type="ECO:0000313" key="8">
    <source>
        <dbReference type="Proteomes" id="UP000593562"/>
    </source>
</evidence>
<dbReference type="InterPro" id="IPR022003">
    <property type="entry name" value="RST"/>
</dbReference>
<dbReference type="AlphaFoldDB" id="A0A7J7DBW8"/>
<dbReference type="PROSITE" id="PS51879">
    <property type="entry name" value="RST"/>
    <property type="match status" value="1"/>
</dbReference>
<dbReference type="EMBL" id="JAAARO010000008">
    <property type="protein sequence ID" value="KAF5743759.1"/>
    <property type="molecule type" value="Genomic_DNA"/>
</dbReference>
<name>A0A7J7DBW8_TRIWF</name>